<keyword evidence="3 10" id="KW-0812">Transmembrane</keyword>
<dbReference type="Pfam" id="PF08282">
    <property type="entry name" value="Hydrolase_3"/>
    <property type="match status" value="1"/>
</dbReference>
<dbReference type="InterPro" id="IPR006068">
    <property type="entry name" value="ATPase_P-typ_cation-transptr_C"/>
</dbReference>
<evidence type="ECO:0000256" key="9">
    <source>
        <dbReference type="SAM" id="MobiDB-lite"/>
    </source>
</evidence>
<dbReference type="SFLD" id="SFLDS00003">
    <property type="entry name" value="Haloacid_Dehalogenase"/>
    <property type="match status" value="1"/>
</dbReference>
<dbReference type="GO" id="GO:0005886">
    <property type="term" value="C:plasma membrane"/>
    <property type="evidence" value="ECO:0007669"/>
    <property type="project" value="UniProtKB-SubCell"/>
</dbReference>
<dbReference type="InterPro" id="IPR023214">
    <property type="entry name" value="HAD_sf"/>
</dbReference>
<feature type="transmembrane region" description="Helical" evidence="10">
    <location>
        <begin position="910"/>
        <end position="938"/>
    </location>
</feature>
<sequence>MDQEEKGQPRIRFGELNAPDEDERFAAHERRHERRLSRRSSVGSLSIRSAAGARMVQPETALPIAYRTLSIEVDERQLQKQAEAKKAKEKAAVDVAGLEWHTLAIDELCKRLSVNTERGLNDDDVRRLKNEYGPNKITPPPSGLLGKLAGYFFGGFGSILIVAGILVFISWKPLGTPPAPANLALACVLIAVWLIQAAFNAWQDWSTSKVMASIGTMLPDQCIVIRGGSHTSISAQDLVPGDIIVIKQGNKLPADVRFFEVSGDAMFDRAILTGESEPVNATVDRTEENYLETNNIGLQGTHCVSGSCIGICVATGDNTIFGRIAKLTSDPKTGMTPLQKEILRFVLIISLFIFCVVVLIIVLWAAWLRKAHPTWINVPQLIVSCVSAAVAFIPEGLPIALTTSLTIVANMMRKNKILCKSLKTVETLGSVSVICSDKTGTLTKNKMVVTDVCSIDKTYTVDAALGAMAASQYAADSAKGTVPKPLAVDQIRIIGGLCNSGEFDAATMHMPIADRTINGDATDQAILRLSESFGPVAELRNQWKKTFEIAFNSKNKFMVRIMVPADQPNTANIAGTILVKGAPDILLPRCELALNEKGEEIVLSESKRAWIENVKDMWSRQGKRVILLARKPTVVPGSATQEKDVLASIRDGLTFVGIVGIVDPPRDEIPEVVRILRGASIRIFMVTGDFKLTAQAIAEECGIISNSAIVDDISALDRHGEAIGKTKQAIVLSGPELITLNDAQWNQLCAYQEIVFARTTPEQKLRIVKEFQARENIVGMTGDGVNDAPSLKAADIGIAMGGGSDIAIEAADMVLLDSFAAIVEAVKYGRLVFDNLKKTIVYLLPAGSFSELWPVVTNVVFGIPQILSSFLMIIICCLTDCAAAVTLAYEKPEADVLVRPPRNMKKDKLVNARLIFHAYFCVGLLQCFLAFTMAFWWIQRQGVPFTAMWLKFGNYDPQYSSDLITKLTNEASSIYFVTLVVMQLFNLLATRTRRLSIFQQPPIFNKATQNLSLFPAMIFAIVVAFIFLYIPSLQDVIDTTTVSVEHWFLPAAFGLGLLLLDEARKYCEDEIAWRDCSLWANILISKGGLLLDA</sequence>
<dbReference type="Pfam" id="PF00689">
    <property type="entry name" value="Cation_ATPase_C"/>
    <property type="match status" value="1"/>
</dbReference>
<dbReference type="GO" id="GO:0005391">
    <property type="term" value="F:P-type sodium:potassium-exchanging transporter activity"/>
    <property type="evidence" value="ECO:0007669"/>
    <property type="project" value="TreeGrafter"/>
</dbReference>
<dbReference type="FunFam" id="3.40.1110.10:FF:000114">
    <property type="entry name" value="H /K ATPase alpha subunit, putative"/>
    <property type="match status" value="1"/>
</dbReference>
<evidence type="ECO:0000259" key="11">
    <source>
        <dbReference type="SMART" id="SM00831"/>
    </source>
</evidence>
<dbReference type="InterPro" id="IPR008250">
    <property type="entry name" value="ATPase_P-typ_transduc_dom_A_sf"/>
</dbReference>
<dbReference type="Proteomes" id="UP001056012">
    <property type="component" value="Chromosome 8"/>
</dbReference>
<dbReference type="InterPro" id="IPR044492">
    <property type="entry name" value="P_typ_ATPase_HD_dom"/>
</dbReference>
<evidence type="ECO:0000256" key="3">
    <source>
        <dbReference type="ARBA" id="ARBA00022692"/>
    </source>
</evidence>
<proteinExistence type="predicted"/>
<dbReference type="NCBIfam" id="TIGR01494">
    <property type="entry name" value="ATPase_P-type"/>
    <property type="match status" value="2"/>
</dbReference>
<evidence type="ECO:0000256" key="5">
    <source>
        <dbReference type="ARBA" id="ARBA00022840"/>
    </source>
</evidence>
<dbReference type="PANTHER" id="PTHR43294">
    <property type="entry name" value="SODIUM/POTASSIUM-TRANSPORTING ATPASE SUBUNIT ALPHA"/>
    <property type="match status" value="1"/>
</dbReference>
<organism evidence="12 13">
    <name type="scientific">Curvularia clavata</name>
    <dbReference type="NCBI Taxonomy" id="95742"/>
    <lineage>
        <taxon>Eukaryota</taxon>
        <taxon>Fungi</taxon>
        <taxon>Dikarya</taxon>
        <taxon>Ascomycota</taxon>
        <taxon>Pezizomycotina</taxon>
        <taxon>Dothideomycetes</taxon>
        <taxon>Pleosporomycetidae</taxon>
        <taxon>Pleosporales</taxon>
        <taxon>Pleosporineae</taxon>
        <taxon>Pleosporaceae</taxon>
        <taxon>Curvularia</taxon>
    </lineage>
</organism>
<dbReference type="Gene3D" id="3.40.50.1000">
    <property type="entry name" value="HAD superfamily/HAD-like"/>
    <property type="match status" value="1"/>
</dbReference>
<feature type="region of interest" description="Disordered" evidence="9">
    <location>
        <begin position="1"/>
        <end position="43"/>
    </location>
</feature>
<dbReference type="InterPro" id="IPR023298">
    <property type="entry name" value="ATPase_P-typ_TM_dom_sf"/>
</dbReference>
<feature type="domain" description="Cation-transporting P-type ATPase N-terminal" evidence="11">
    <location>
        <begin position="99"/>
        <end position="172"/>
    </location>
</feature>
<dbReference type="SUPFAM" id="SSF56784">
    <property type="entry name" value="HAD-like"/>
    <property type="match status" value="1"/>
</dbReference>
<dbReference type="SFLD" id="SFLDF00027">
    <property type="entry name" value="p-type_atpase"/>
    <property type="match status" value="1"/>
</dbReference>
<feature type="transmembrane region" description="Helical" evidence="10">
    <location>
        <begin position="342"/>
        <end position="368"/>
    </location>
</feature>
<keyword evidence="13" id="KW-1185">Reference proteome</keyword>
<accession>A0A9Q8ZG10</accession>
<dbReference type="GO" id="GO:0036376">
    <property type="term" value="P:sodium ion export across plasma membrane"/>
    <property type="evidence" value="ECO:0007669"/>
    <property type="project" value="TreeGrafter"/>
</dbReference>
<dbReference type="VEuPathDB" id="FungiDB:yc1106_09980"/>
<feature type="transmembrane region" description="Helical" evidence="10">
    <location>
        <begin position="148"/>
        <end position="171"/>
    </location>
</feature>
<dbReference type="GO" id="GO:1902600">
    <property type="term" value="P:proton transmembrane transport"/>
    <property type="evidence" value="ECO:0007669"/>
    <property type="project" value="TreeGrafter"/>
</dbReference>
<dbReference type="EMBL" id="CP089281">
    <property type="protein sequence ID" value="USP82706.1"/>
    <property type="molecule type" value="Genomic_DNA"/>
</dbReference>
<evidence type="ECO:0000256" key="2">
    <source>
        <dbReference type="ARBA" id="ARBA00022475"/>
    </source>
</evidence>
<dbReference type="SMART" id="SM00831">
    <property type="entry name" value="Cation_ATPase_N"/>
    <property type="match status" value="1"/>
</dbReference>
<evidence type="ECO:0000256" key="4">
    <source>
        <dbReference type="ARBA" id="ARBA00022741"/>
    </source>
</evidence>
<dbReference type="Pfam" id="PF00690">
    <property type="entry name" value="Cation_ATPase_N"/>
    <property type="match status" value="1"/>
</dbReference>
<evidence type="ECO:0000256" key="10">
    <source>
        <dbReference type="SAM" id="Phobius"/>
    </source>
</evidence>
<feature type="transmembrane region" description="Helical" evidence="10">
    <location>
        <begin position="973"/>
        <end position="990"/>
    </location>
</feature>
<dbReference type="FunFam" id="3.40.50.1000:FF:000083">
    <property type="entry name" value="Sodium/potassium-transporting ATPase subunit alpha"/>
    <property type="match status" value="1"/>
</dbReference>
<dbReference type="Gene3D" id="2.70.150.10">
    <property type="entry name" value="Calcium-transporting ATPase, cytoplasmic transduction domain A"/>
    <property type="match status" value="1"/>
</dbReference>
<dbReference type="Pfam" id="PF13246">
    <property type="entry name" value="Cation_ATPase"/>
    <property type="match status" value="1"/>
</dbReference>
<keyword evidence="2" id="KW-1003">Cell membrane</keyword>
<feature type="transmembrane region" description="Helical" evidence="10">
    <location>
        <begin position="1042"/>
        <end position="1060"/>
    </location>
</feature>
<dbReference type="GO" id="GO:0030007">
    <property type="term" value="P:intracellular potassium ion homeostasis"/>
    <property type="evidence" value="ECO:0007669"/>
    <property type="project" value="TreeGrafter"/>
</dbReference>
<evidence type="ECO:0000256" key="6">
    <source>
        <dbReference type="ARBA" id="ARBA00022967"/>
    </source>
</evidence>
<dbReference type="PRINTS" id="PR00121">
    <property type="entry name" value="NAKATPASE"/>
</dbReference>
<dbReference type="InterPro" id="IPR023299">
    <property type="entry name" value="ATPase_P-typ_cyto_dom_N"/>
</dbReference>
<dbReference type="OrthoDB" id="158672at2759"/>
<dbReference type="InterPro" id="IPR001757">
    <property type="entry name" value="P_typ_ATPase"/>
</dbReference>
<dbReference type="AlphaFoldDB" id="A0A9Q8ZG10"/>
<feature type="transmembrane region" description="Helical" evidence="10">
    <location>
        <begin position="869"/>
        <end position="889"/>
    </location>
</feature>
<dbReference type="SUPFAM" id="SSF81660">
    <property type="entry name" value="Metal cation-transporting ATPase, ATP-binding domain N"/>
    <property type="match status" value="1"/>
</dbReference>
<reference evidence="12" key="1">
    <citation type="submission" date="2021-12" db="EMBL/GenBank/DDBJ databases">
        <title>Curvularia clavata genome.</title>
        <authorList>
            <person name="Cao Y."/>
        </authorList>
    </citation>
    <scope>NUCLEOTIDE SEQUENCE</scope>
    <source>
        <strain evidence="12">Yc1106</strain>
    </source>
</reference>
<dbReference type="InterPro" id="IPR036412">
    <property type="entry name" value="HAD-like_sf"/>
</dbReference>
<dbReference type="Gene3D" id="3.40.1110.10">
    <property type="entry name" value="Calcium-transporting ATPase, cytoplasmic domain N"/>
    <property type="match status" value="1"/>
</dbReference>
<evidence type="ECO:0000256" key="8">
    <source>
        <dbReference type="ARBA" id="ARBA00023136"/>
    </source>
</evidence>
<comment type="subcellular location">
    <subcellularLocation>
        <location evidence="1">Cell membrane</location>
        <topology evidence="1">Multi-pass membrane protein</topology>
    </subcellularLocation>
</comment>
<dbReference type="GO" id="GO:1990573">
    <property type="term" value="P:potassium ion import across plasma membrane"/>
    <property type="evidence" value="ECO:0007669"/>
    <property type="project" value="TreeGrafter"/>
</dbReference>
<dbReference type="PANTHER" id="PTHR43294:SF21">
    <property type="entry name" value="CATION TRANSPORTING ATPASE"/>
    <property type="match status" value="1"/>
</dbReference>
<keyword evidence="7 10" id="KW-1133">Transmembrane helix</keyword>
<keyword evidence="6" id="KW-1278">Translocase</keyword>
<dbReference type="InterPro" id="IPR018303">
    <property type="entry name" value="ATPase_P-typ_P_site"/>
</dbReference>
<evidence type="ECO:0000313" key="13">
    <source>
        <dbReference type="Proteomes" id="UP001056012"/>
    </source>
</evidence>
<dbReference type="SUPFAM" id="SSF81665">
    <property type="entry name" value="Calcium ATPase, transmembrane domain M"/>
    <property type="match status" value="1"/>
</dbReference>
<dbReference type="GO" id="GO:0016887">
    <property type="term" value="F:ATP hydrolysis activity"/>
    <property type="evidence" value="ECO:0007669"/>
    <property type="project" value="InterPro"/>
</dbReference>
<feature type="transmembrane region" description="Helical" evidence="10">
    <location>
        <begin position="840"/>
        <end position="863"/>
    </location>
</feature>
<evidence type="ECO:0000256" key="7">
    <source>
        <dbReference type="ARBA" id="ARBA00022989"/>
    </source>
</evidence>
<gene>
    <name evidence="12" type="ORF">yc1106_09980</name>
</gene>
<dbReference type="InterPro" id="IPR004014">
    <property type="entry name" value="ATPase_P-typ_cation-transptr_N"/>
</dbReference>
<feature type="transmembrane region" description="Helical" evidence="10">
    <location>
        <begin position="183"/>
        <end position="202"/>
    </location>
</feature>
<evidence type="ECO:0000313" key="12">
    <source>
        <dbReference type="EMBL" id="USP82706.1"/>
    </source>
</evidence>
<feature type="transmembrane region" description="Helical" evidence="10">
    <location>
        <begin position="1011"/>
        <end position="1030"/>
    </location>
</feature>
<dbReference type="SFLD" id="SFLDG00002">
    <property type="entry name" value="C1.7:_P-type_atpase_like"/>
    <property type="match status" value="1"/>
</dbReference>
<dbReference type="GO" id="GO:0005524">
    <property type="term" value="F:ATP binding"/>
    <property type="evidence" value="ECO:0007669"/>
    <property type="project" value="UniProtKB-KW"/>
</dbReference>
<keyword evidence="5" id="KW-0067">ATP-binding</keyword>
<feature type="transmembrane region" description="Helical" evidence="10">
    <location>
        <begin position="380"/>
        <end position="408"/>
    </location>
</feature>
<dbReference type="SUPFAM" id="SSF81653">
    <property type="entry name" value="Calcium ATPase, transduction domain A"/>
    <property type="match status" value="1"/>
</dbReference>
<keyword evidence="4" id="KW-0547">Nucleotide-binding</keyword>
<keyword evidence="8 10" id="KW-0472">Membrane</keyword>
<evidence type="ECO:0000256" key="1">
    <source>
        <dbReference type="ARBA" id="ARBA00004651"/>
    </source>
</evidence>
<dbReference type="InterPro" id="IPR050510">
    <property type="entry name" value="Cation_transp_ATPase_P-type"/>
</dbReference>
<protein>
    <recommendedName>
        <fullName evidence="11">Cation-transporting P-type ATPase N-terminal domain-containing protein</fullName>
    </recommendedName>
</protein>
<dbReference type="InterPro" id="IPR059000">
    <property type="entry name" value="ATPase_P-type_domA"/>
</dbReference>
<dbReference type="PROSITE" id="PS00154">
    <property type="entry name" value="ATPASE_E1_E2"/>
    <property type="match status" value="1"/>
</dbReference>
<name>A0A9Q8ZG10_CURCL</name>
<dbReference type="Pfam" id="PF00122">
    <property type="entry name" value="E1-E2_ATPase"/>
    <property type="match status" value="1"/>
</dbReference>
<dbReference type="Gene3D" id="1.20.1110.10">
    <property type="entry name" value="Calcium-transporting ATPase, transmembrane domain"/>
    <property type="match status" value="1"/>
</dbReference>
<dbReference type="FunFam" id="3.40.50.1000:FF:000001">
    <property type="entry name" value="Phospholipid-transporting ATPase IC"/>
    <property type="match status" value="1"/>
</dbReference>
<dbReference type="GO" id="GO:0006883">
    <property type="term" value="P:intracellular sodium ion homeostasis"/>
    <property type="evidence" value="ECO:0007669"/>
    <property type="project" value="TreeGrafter"/>
</dbReference>
<dbReference type="PRINTS" id="PR00119">
    <property type="entry name" value="CATATPASE"/>
</dbReference>